<keyword evidence="2" id="KW-0350">Heme biosynthesis</keyword>
<dbReference type="Gene3D" id="1.25.10.10">
    <property type="entry name" value="Leucine-rich Repeat Variant"/>
    <property type="match status" value="1"/>
</dbReference>
<dbReference type="CDD" id="cd00419">
    <property type="entry name" value="Ferrochelatase_C"/>
    <property type="match status" value="1"/>
</dbReference>
<feature type="compositionally biased region" description="Polar residues" evidence="6">
    <location>
        <begin position="294"/>
        <end position="305"/>
    </location>
</feature>
<dbReference type="GO" id="GO:0004325">
    <property type="term" value="F:ferrochelatase activity"/>
    <property type="evidence" value="ECO:0007669"/>
    <property type="project" value="InterPro"/>
</dbReference>
<name>A0A9W6U7Q6_9STRA</name>
<dbReference type="InterPro" id="IPR001015">
    <property type="entry name" value="Ferrochelatase"/>
</dbReference>
<dbReference type="GO" id="GO:0006783">
    <property type="term" value="P:heme biosynthetic process"/>
    <property type="evidence" value="ECO:0007669"/>
    <property type="project" value="UniProtKB-KW"/>
</dbReference>
<dbReference type="InterPro" id="IPR033644">
    <property type="entry name" value="Ferrochelatase_C"/>
</dbReference>
<organism evidence="7 8">
    <name type="scientific">Phytophthora lilii</name>
    <dbReference type="NCBI Taxonomy" id="2077276"/>
    <lineage>
        <taxon>Eukaryota</taxon>
        <taxon>Sar</taxon>
        <taxon>Stramenopiles</taxon>
        <taxon>Oomycota</taxon>
        <taxon>Peronosporomycetes</taxon>
        <taxon>Peronosporales</taxon>
        <taxon>Peronosporaceae</taxon>
        <taxon>Phytophthora</taxon>
    </lineage>
</organism>
<comment type="caution">
    <text evidence="7">The sequence shown here is derived from an EMBL/GenBank/DDBJ whole genome shotgun (WGS) entry which is preliminary data.</text>
</comment>
<evidence type="ECO:0000256" key="1">
    <source>
        <dbReference type="ARBA" id="ARBA00023004"/>
    </source>
</evidence>
<dbReference type="OrthoDB" id="201709at2759"/>
<evidence type="ECO:0000256" key="4">
    <source>
        <dbReference type="ARBA" id="ARBA00023244"/>
    </source>
</evidence>
<gene>
    <name evidence="7" type="ORF">Plil01_001155600</name>
</gene>
<dbReference type="EMBL" id="BSXW01000667">
    <property type="protein sequence ID" value="GMF27597.1"/>
    <property type="molecule type" value="Genomic_DNA"/>
</dbReference>
<keyword evidence="3" id="KW-0456">Lyase</keyword>
<dbReference type="PANTHER" id="PTHR11108">
    <property type="entry name" value="FERROCHELATASE"/>
    <property type="match status" value="1"/>
</dbReference>
<feature type="region of interest" description="Disordered" evidence="6">
    <location>
        <begin position="284"/>
        <end position="306"/>
    </location>
</feature>
<dbReference type="Gene3D" id="3.40.50.1400">
    <property type="match status" value="2"/>
</dbReference>
<dbReference type="InterPro" id="IPR016024">
    <property type="entry name" value="ARM-type_fold"/>
</dbReference>
<evidence type="ECO:0000256" key="5">
    <source>
        <dbReference type="RuleBase" id="RU004185"/>
    </source>
</evidence>
<evidence type="ECO:0000256" key="3">
    <source>
        <dbReference type="ARBA" id="ARBA00023239"/>
    </source>
</evidence>
<evidence type="ECO:0000313" key="8">
    <source>
        <dbReference type="Proteomes" id="UP001165083"/>
    </source>
</evidence>
<dbReference type="NCBIfam" id="TIGR00109">
    <property type="entry name" value="hemH"/>
    <property type="match status" value="1"/>
</dbReference>
<dbReference type="SUPFAM" id="SSF53800">
    <property type="entry name" value="Chelatase"/>
    <property type="match status" value="1"/>
</dbReference>
<evidence type="ECO:0000256" key="6">
    <source>
        <dbReference type="SAM" id="MobiDB-lite"/>
    </source>
</evidence>
<dbReference type="Pfam" id="PF00762">
    <property type="entry name" value="Ferrochelatase"/>
    <property type="match status" value="2"/>
</dbReference>
<sequence length="426" mass="47950">MKEDGVTRAVAFSQYPQWSCTTSGSSMNHLWRELDRLDMKEDFKWSLIDRWNTHPGYISAVANRVKIGLEQYAPEDRDKVIIMFSAHSVPMKTVYKGDSYVNEIAATAERVMKQLAGKNPHILSWQSKVGYLPWMGPSTSDVIKRYGEQGHKYVRIVLFMGNICCDILTPRVDSFDFCRHVMAVPIAFTSDHIETLYEIDIEYGEEAKAAGITERQGQYAAPRHEYLQQLVDEFQRSPDVLRKEEIVANLANFAYDPINYSSLCRLRIMDLFLDILDADQDENNAGNEAESKQTRQGTATTTYSSKPARKRQLVEFALGGICNCIPDPLLQQQFIDGDGVDIVAPYILQSALQSEQTPSPPASELNVVVSALTIAYFLLDSSAFAEITSERFMTKMQSLQHHSIVQIANTAAAFLARFQELLASAS</sequence>
<proteinExistence type="inferred from homology"/>
<evidence type="ECO:0000256" key="2">
    <source>
        <dbReference type="ARBA" id="ARBA00023133"/>
    </source>
</evidence>
<dbReference type="AlphaFoldDB" id="A0A9W6U7Q6"/>
<dbReference type="Proteomes" id="UP001165083">
    <property type="component" value="Unassembled WGS sequence"/>
</dbReference>
<dbReference type="SUPFAM" id="SSF48371">
    <property type="entry name" value="ARM repeat"/>
    <property type="match status" value="1"/>
</dbReference>
<keyword evidence="4" id="KW-0627">Porphyrin biosynthesis</keyword>
<dbReference type="GO" id="GO:0005739">
    <property type="term" value="C:mitochondrion"/>
    <property type="evidence" value="ECO:0007669"/>
    <property type="project" value="TreeGrafter"/>
</dbReference>
<comment type="similarity">
    <text evidence="5">Belongs to the ferrochelatase family.</text>
</comment>
<keyword evidence="8" id="KW-1185">Reference proteome</keyword>
<dbReference type="InterPro" id="IPR011989">
    <property type="entry name" value="ARM-like"/>
</dbReference>
<dbReference type="PANTHER" id="PTHR11108:SF1">
    <property type="entry name" value="FERROCHELATASE, MITOCHONDRIAL"/>
    <property type="match status" value="1"/>
</dbReference>
<protein>
    <submittedName>
        <fullName evidence="7">Unnamed protein product</fullName>
    </submittedName>
</protein>
<evidence type="ECO:0000313" key="7">
    <source>
        <dbReference type="EMBL" id="GMF27597.1"/>
    </source>
</evidence>
<reference evidence="7" key="1">
    <citation type="submission" date="2023-04" db="EMBL/GenBank/DDBJ databases">
        <title>Phytophthora lilii NBRC 32176.</title>
        <authorList>
            <person name="Ichikawa N."/>
            <person name="Sato H."/>
            <person name="Tonouchi N."/>
        </authorList>
    </citation>
    <scope>NUCLEOTIDE SEQUENCE</scope>
    <source>
        <strain evidence="7">NBRC 32176</strain>
    </source>
</reference>
<keyword evidence="1" id="KW-0408">Iron</keyword>
<accession>A0A9W6U7Q6</accession>